<dbReference type="GO" id="GO:0003677">
    <property type="term" value="F:DNA binding"/>
    <property type="evidence" value="ECO:0007669"/>
    <property type="project" value="UniProtKB-UniRule"/>
</dbReference>
<evidence type="ECO:0000256" key="3">
    <source>
        <dbReference type="ARBA" id="ARBA00023155"/>
    </source>
</evidence>
<evidence type="ECO:0000256" key="4">
    <source>
        <dbReference type="ARBA" id="ARBA00023242"/>
    </source>
</evidence>
<evidence type="ECO:0000313" key="10">
    <source>
        <dbReference type="Proteomes" id="UP001209878"/>
    </source>
</evidence>
<evidence type="ECO:0000256" key="5">
    <source>
        <dbReference type="PROSITE-ProRule" id="PRU00108"/>
    </source>
</evidence>
<evidence type="ECO:0000256" key="6">
    <source>
        <dbReference type="RuleBase" id="RU000682"/>
    </source>
</evidence>
<dbReference type="InterPro" id="IPR009057">
    <property type="entry name" value="Homeodomain-like_sf"/>
</dbReference>
<gene>
    <name evidence="9" type="ORF">NP493_75g03022</name>
</gene>
<dbReference type="InterPro" id="IPR001356">
    <property type="entry name" value="HD"/>
</dbReference>
<name>A0AAD9P9D4_RIDPI</name>
<protein>
    <recommendedName>
        <fullName evidence="8">Homeobox domain-containing protein</fullName>
    </recommendedName>
</protein>
<proteinExistence type="predicted"/>
<dbReference type="InterPro" id="IPR020479">
    <property type="entry name" value="HD_metazoa"/>
</dbReference>
<dbReference type="PRINTS" id="PR00031">
    <property type="entry name" value="HTHREPRESSR"/>
</dbReference>
<evidence type="ECO:0000313" key="9">
    <source>
        <dbReference type="EMBL" id="KAK2190580.1"/>
    </source>
</evidence>
<dbReference type="PROSITE" id="PS50071">
    <property type="entry name" value="HOMEOBOX_2"/>
    <property type="match status" value="1"/>
</dbReference>
<dbReference type="SUPFAM" id="SSF46689">
    <property type="entry name" value="Homeodomain-like"/>
    <property type="match status" value="1"/>
</dbReference>
<evidence type="ECO:0000259" key="8">
    <source>
        <dbReference type="PROSITE" id="PS50071"/>
    </source>
</evidence>
<dbReference type="EMBL" id="JAODUO010000075">
    <property type="protein sequence ID" value="KAK2190580.1"/>
    <property type="molecule type" value="Genomic_DNA"/>
</dbReference>
<dbReference type="InterPro" id="IPR017970">
    <property type="entry name" value="Homeobox_CS"/>
</dbReference>
<feature type="region of interest" description="Disordered" evidence="7">
    <location>
        <begin position="169"/>
        <end position="201"/>
    </location>
</feature>
<dbReference type="InterPro" id="IPR000047">
    <property type="entry name" value="HTH_motif"/>
</dbReference>
<dbReference type="FunFam" id="1.10.10.60:FF:000373">
    <property type="entry name" value="Blast:Brain-specific homeobox protein"/>
    <property type="match status" value="1"/>
</dbReference>
<keyword evidence="10" id="KW-1185">Reference proteome</keyword>
<dbReference type="PANTHER" id="PTHR24333:SF8">
    <property type="entry name" value="HOMEOBOX PROTEIN CEH-62"/>
    <property type="match status" value="1"/>
</dbReference>
<evidence type="ECO:0000256" key="1">
    <source>
        <dbReference type="ARBA" id="ARBA00004123"/>
    </source>
</evidence>
<reference evidence="9" key="1">
    <citation type="journal article" date="2023" name="Mol. Biol. Evol.">
        <title>Third-Generation Sequencing Reveals the Adaptive Role of the Epigenome in Three Deep-Sea Polychaetes.</title>
        <authorList>
            <person name="Perez M."/>
            <person name="Aroh O."/>
            <person name="Sun Y."/>
            <person name="Lan Y."/>
            <person name="Juniper S.K."/>
            <person name="Young C.R."/>
            <person name="Angers B."/>
            <person name="Qian P.Y."/>
        </authorList>
    </citation>
    <scope>NUCLEOTIDE SEQUENCE</scope>
    <source>
        <strain evidence="9">R07B-5</strain>
    </source>
</reference>
<dbReference type="Proteomes" id="UP001209878">
    <property type="component" value="Unassembled WGS sequence"/>
</dbReference>
<evidence type="ECO:0000256" key="2">
    <source>
        <dbReference type="ARBA" id="ARBA00023125"/>
    </source>
</evidence>
<feature type="domain" description="Homeobox" evidence="8">
    <location>
        <begin position="112"/>
        <end position="172"/>
    </location>
</feature>
<dbReference type="GO" id="GO:0005634">
    <property type="term" value="C:nucleus"/>
    <property type="evidence" value="ECO:0007669"/>
    <property type="project" value="UniProtKB-SubCell"/>
</dbReference>
<keyword evidence="3 5" id="KW-0371">Homeobox</keyword>
<feature type="DNA-binding region" description="Homeobox" evidence="5">
    <location>
        <begin position="114"/>
        <end position="173"/>
    </location>
</feature>
<dbReference type="AlphaFoldDB" id="A0AAD9P9D4"/>
<dbReference type="InterPro" id="IPR050848">
    <property type="entry name" value="Homeobox_TF"/>
</dbReference>
<dbReference type="Gene3D" id="1.10.10.60">
    <property type="entry name" value="Homeodomain-like"/>
    <property type="match status" value="1"/>
</dbReference>
<dbReference type="Pfam" id="PF00046">
    <property type="entry name" value="Homeodomain"/>
    <property type="match status" value="1"/>
</dbReference>
<comment type="caution">
    <text evidence="9">The sequence shown here is derived from an EMBL/GenBank/DDBJ whole genome shotgun (WGS) entry which is preliminary data.</text>
</comment>
<dbReference type="CDD" id="cd00086">
    <property type="entry name" value="homeodomain"/>
    <property type="match status" value="1"/>
</dbReference>
<dbReference type="PRINTS" id="PR00024">
    <property type="entry name" value="HOMEOBOX"/>
</dbReference>
<evidence type="ECO:0000256" key="7">
    <source>
        <dbReference type="SAM" id="MobiDB-lite"/>
    </source>
</evidence>
<comment type="subcellular location">
    <subcellularLocation>
        <location evidence="1 5 6">Nucleus</location>
    </subcellularLocation>
</comment>
<dbReference type="SMART" id="SM00389">
    <property type="entry name" value="HOX"/>
    <property type="match status" value="1"/>
</dbReference>
<organism evidence="9 10">
    <name type="scientific">Ridgeia piscesae</name>
    <name type="common">Tubeworm</name>
    <dbReference type="NCBI Taxonomy" id="27915"/>
    <lineage>
        <taxon>Eukaryota</taxon>
        <taxon>Metazoa</taxon>
        <taxon>Spiralia</taxon>
        <taxon>Lophotrochozoa</taxon>
        <taxon>Annelida</taxon>
        <taxon>Polychaeta</taxon>
        <taxon>Sedentaria</taxon>
        <taxon>Canalipalpata</taxon>
        <taxon>Sabellida</taxon>
        <taxon>Siboglinidae</taxon>
        <taxon>Ridgeia</taxon>
    </lineage>
</organism>
<keyword evidence="4 5" id="KW-0539">Nucleus</keyword>
<dbReference type="GO" id="GO:0000981">
    <property type="term" value="F:DNA-binding transcription factor activity, RNA polymerase II-specific"/>
    <property type="evidence" value="ECO:0007669"/>
    <property type="project" value="InterPro"/>
</dbReference>
<sequence length="236" mass="26432">MFPTTHVQHRPTSFFIEDILLGRTKAGPIHRPNPACPVGMTHSFGRPTYPGIPVSAATAAYNFEALFPTPLQFQPFAVPTFGPKMGDHPFLLPANSGFPFPSIFQNSPGKHCRRRKARTVFSDQQLTGLEKRFEAQRYLSTPERVELASQLGLSETQVKTWFQNRRMKHKKLQRKTQDDSGGDAAISDCDSSRQYSPMDLDNGHMMAARNFESSDEIDVVSDDDVYARSSDAMSSM</sequence>
<dbReference type="PANTHER" id="PTHR24333">
    <property type="entry name" value="HOMEO BOX HB9 LIKE A-RELATED"/>
    <property type="match status" value="1"/>
</dbReference>
<accession>A0AAD9P9D4</accession>
<keyword evidence="2 5" id="KW-0238">DNA-binding</keyword>
<dbReference type="PROSITE" id="PS00027">
    <property type="entry name" value="HOMEOBOX_1"/>
    <property type="match status" value="1"/>
</dbReference>